<dbReference type="InterPro" id="IPR050460">
    <property type="entry name" value="Distal-less_Homeobox_TF"/>
</dbReference>
<feature type="domain" description="Homeobox" evidence="7">
    <location>
        <begin position="278"/>
        <end position="338"/>
    </location>
</feature>
<dbReference type="SUPFAM" id="SSF46689">
    <property type="entry name" value="Homeodomain-like"/>
    <property type="match status" value="1"/>
</dbReference>
<feature type="region of interest" description="Disordered" evidence="6">
    <location>
        <begin position="332"/>
        <end position="363"/>
    </location>
</feature>
<protein>
    <recommendedName>
        <fullName evidence="7">Homeobox domain-containing protein</fullName>
    </recommendedName>
</protein>
<comment type="subcellular location">
    <subcellularLocation>
        <location evidence="4 5">Nucleus</location>
    </subcellularLocation>
</comment>
<dbReference type="EMBL" id="MCGO01000003">
    <property type="protein sequence ID" value="ORY52302.1"/>
    <property type="molecule type" value="Genomic_DNA"/>
</dbReference>
<dbReference type="PROSITE" id="PS50071">
    <property type="entry name" value="HOMEOBOX_2"/>
    <property type="match status" value="1"/>
</dbReference>
<evidence type="ECO:0000256" key="1">
    <source>
        <dbReference type="ARBA" id="ARBA00023125"/>
    </source>
</evidence>
<dbReference type="OrthoDB" id="2161329at2759"/>
<evidence type="ECO:0000256" key="4">
    <source>
        <dbReference type="PROSITE-ProRule" id="PRU00108"/>
    </source>
</evidence>
<sequence>MTAMYPQDPYEQHFFYEQMPYPTAAPLNQETFYYEQYAPAAPLQQQPHPAYLPLDAEVLVPFELLQGSFSVSDEVFSHSPVHRFDHPTLDMHHNPHEVFPSFASIQSHPQDYQQYADQSLYSNNPYTATHPIPSFDLSISPISTSPRCRSPPSPINTANSQCIPLSAIMGSTQELKREPISQHLSSTTIPPHQSQMNQIQSPPQAFIDTRTHESYTDMYPAQPSNTYTTPPTNSSSATTAHHQQPYQPRPQVRIVSPLSDHDDSETSSSTTHRRNRVGGTSKKRHTLDTSQSDILNQCFQSHRFLRPGQAKELSEQLGMTTTQVKIWFQNKRAYGKRKGYKRGGSNKHAHAHDDEDDGAYGSE</sequence>
<gene>
    <name evidence="8" type="ORF">BCR33DRAFT_711644</name>
</gene>
<dbReference type="PROSITE" id="PS00027">
    <property type="entry name" value="HOMEOBOX_1"/>
    <property type="match status" value="1"/>
</dbReference>
<dbReference type="InterPro" id="IPR017970">
    <property type="entry name" value="Homeobox_CS"/>
</dbReference>
<evidence type="ECO:0000256" key="2">
    <source>
        <dbReference type="ARBA" id="ARBA00023155"/>
    </source>
</evidence>
<dbReference type="PANTHER" id="PTHR24327:SF81">
    <property type="entry name" value="HOMEOTIC PROTEIN DISTAL-LESS-RELATED"/>
    <property type="match status" value="1"/>
</dbReference>
<proteinExistence type="predicted"/>
<name>A0A1Y2CZ27_9FUNG</name>
<dbReference type="GO" id="GO:0000978">
    <property type="term" value="F:RNA polymerase II cis-regulatory region sequence-specific DNA binding"/>
    <property type="evidence" value="ECO:0007669"/>
    <property type="project" value="TreeGrafter"/>
</dbReference>
<dbReference type="AlphaFoldDB" id="A0A1Y2CZ27"/>
<comment type="caution">
    <text evidence="8">The sequence shown here is derived from an EMBL/GenBank/DDBJ whole genome shotgun (WGS) entry which is preliminary data.</text>
</comment>
<evidence type="ECO:0000313" key="8">
    <source>
        <dbReference type="EMBL" id="ORY52302.1"/>
    </source>
</evidence>
<evidence type="ECO:0000256" key="3">
    <source>
        <dbReference type="ARBA" id="ARBA00023242"/>
    </source>
</evidence>
<dbReference type="InterPro" id="IPR009057">
    <property type="entry name" value="Homeodomain-like_sf"/>
</dbReference>
<evidence type="ECO:0000256" key="6">
    <source>
        <dbReference type="SAM" id="MobiDB-lite"/>
    </source>
</evidence>
<dbReference type="PANTHER" id="PTHR24327">
    <property type="entry name" value="HOMEOBOX PROTEIN"/>
    <property type="match status" value="1"/>
</dbReference>
<reference evidence="8 9" key="1">
    <citation type="submission" date="2016-07" db="EMBL/GenBank/DDBJ databases">
        <title>Pervasive Adenine N6-methylation of Active Genes in Fungi.</title>
        <authorList>
            <consortium name="DOE Joint Genome Institute"/>
            <person name="Mondo S.J."/>
            <person name="Dannebaum R.O."/>
            <person name="Kuo R.C."/>
            <person name="Labutti K."/>
            <person name="Haridas S."/>
            <person name="Kuo A."/>
            <person name="Salamov A."/>
            <person name="Ahrendt S.R."/>
            <person name="Lipzen A."/>
            <person name="Sullivan W."/>
            <person name="Andreopoulos W.B."/>
            <person name="Clum A."/>
            <person name="Lindquist E."/>
            <person name="Daum C."/>
            <person name="Ramamoorthy G.K."/>
            <person name="Gryganskyi A."/>
            <person name="Culley D."/>
            <person name="Magnuson J.K."/>
            <person name="James T.Y."/>
            <person name="O'Malley M.A."/>
            <person name="Stajich J.E."/>
            <person name="Spatafora J.W."/>
            <person name="Visel A."/>
            <person name="Grigoriev I.V."/>
        </authorList>
    </citation>
    <scope>NUCLEOTIDE SEQUENCE [LARGE SCALE GENOMIC DNA]</scope>
    <source>
        <strain evidence="8 9">JEL800</strain>
    </source>
</reference>
<feature type="compositionally biased region" description="Low complexity" evidence="6">
    <location>
        <begin position="223"/>
        <end position="240"/>
    </location>
</feature>
<feature type="DNA-binding region" description="Homeobox" evidence="4">
    <location>
        <begin position="280"/>
        <end position="339"/>
    </location>
</feature>
<dbReference type="GO" id="GO:0000981">
    <property type="term" value="F:DNA-binding transcription factor activity, RNA polymerase II-specific"/>
    <property type="evidence" value="ECO:0007669"/>
    <property type="project" value="InterPro"/>
</dbReference>
<feature type="region of interest" description="Disordered" evidence="6">
    <location>
        <begin position="216"/>
        <end position="289"/>
    </location>
</feature>
<dbReference type="SMART" id="SM00389">
    <property type="entry name" value="HOX"/>
    <property type="match status" value="1"/>
</dbReference>
<keyword evidence="9" id="KW-1185">Reference proteome</keyword>
<organism evidence="8 9">
    <name type="scientific">Rhizoclosmatium globosum</name>
    <dbReference type="NCBI Taxonomy" id="329046"/>
    <lineage>
        <taxon>Eukaryota</taxon>
        <taxon>Fungi</taxon>
        <taxon>Fungi incertae sedis</taxon>
        <taxon>Chytridiomycota</taxon>
        <taxon>Chytridiomycota incertae sedis</taxon>
        <taxon>Chytridiomycetes</taxon>
        <taxon>Chytridiales</taxon>
        <taxon>Chytriomycetaceae</taxon>
        <taxon>Rhizoclosmatium</taxon>
    </lineage>
</organism>
<evidence type="ECO:0000259" key="7">
    <source>
        <dbReference type="PROSITE" id="PS50071"/>
    </source>
</evidence>
<dbReference type="GO" id="GO:0005634">
    <property type="term" value="C:nucleus"/>
    <property type="evidence" value="ECO:0007669"/>
    <property type="project" value="UniProtKB-SubCell"/>
</dbReference>
<evidence type="ECO:0000256" key="5">
    <source>
        <dbReference type="RuleBase" id="RU000682"/>
    </source>
</evidence>
<keyword evidence="3 4" id="KW-0539">Nucleus</keyword>
<evidence type="ECO:0000313" key="9">
    <source>
        <dbReference type="Proteomes" id="UP000193642"/>
    </source>
</evidence>
<feature type="compositionally biased region" description="Basic residues" evidence="6">
    <location>
        <begin position="271"/>
        <end position="285"/>
    </location>
</feature>
<dbReference type="InterPro" id="IPR001356">
    <property type="entry name" value="HD"/>
</dbReference>
<feature type="compositionally biased region" description="Acidic residues" evidence="6">
    <location>
        <begin position="354"/>
        <end position="363"/>
    </location>
</feature>
<dbReference type="Pfam" id="PF00046">
    <property type="entry name" value="Homeodomain"/>
    <property type="match status" value="1"/>
</dbReference>
<keyword evidence="2 4" id="KW-0371">Homeobox</keyword>
<keyword evidence="1 4" id="KW-0238">DNA-binding</keyword>
<dbReference type="STRING" id="329046.A0A1Y2CZ27"/>
<dbReference type="Gene3D" id="1.10.10.60">
    <property type="entry name" value="Homeodomain-like"/>
    <property type="match status" value="1"/>
</dbReference>
<accession>A0A1Y2CZ27</accession>
<dbReference type="Proteomes" id="UP000193642">
    <property type="component" value="Unassembled WGS sequence"/>
</dbReference>
<dbReference type="CDD" id="cd00086">
    <property type="entry name" value="homeodomain"/>
    <property type="match status" value="1"/>
</dbReference>
<feature type="compositionally biased region" description="Basic residues" evidence="6">
    <location>
        <begin position="333"/>
        <end position="350"/>
    </location>
</feature>